<evidence type="ECO:0000313" key="13">
    <source>
        <dbReference type="Proteomes" id="UP000738325"/>
    </source>
</evidence>
<name>A0A9P6RCM2_9FUNG</name>
<gene>
    <name evidence="12" type="ORF">BGZ99_006434</name>
</gene>
<comment type="caution">
    <text evidence="12">The sequence shown here is derived from an EMBL/GenBank/DDBJ whole genome shotgun (WGS) entry which is preliminary data.</text>
</comment>
<keyword evidence="5" id="KW-0547">Nucleotide-binding</keyword>
<evidence type="ECO:0000256" key="5">
    <source>
        <dbReference type="ARBA" id="ARBA00022741"/>
    </source>
</evidence>
<dbReference type="InterPro" id="IPR002761">
    <property type="entry name" value="Diphthami_syn_dom"/>
</dbReference>
<comment type="pathway">
    <text evidence="1">Protein modification; peptidyl-diphthamide biosynthesis.</text>
</comment>
<dbReference type="Proteomes" id="UP000738325">
    <property type="component" value="Unassembled WGS sequence"/>
</dbReference>
<feature type="compositionally biased region" description="Polar residues" evidence="10">
    <location>
        <begin position="313"/>
        <end position="326"/>
    </location>
</feature>
<evidence type="ECO:0000256" key="1">
    <source>
        <dbReference type="ARBA" id="ARBA00005156"/>
    </source>
</evidence>
<comment type="catalytic activity">
    <reaction evidence="9">
        <text>diphthine-[translation elongation factor 2] + NH4(+) + ATP = diphthamide-[translation elongation factor 2] + AMP + diphosphate + H(+)</text>
        <dbReference type="Rhea" id="RHEA:19753"/>
        <dbReference type="Rhea" id="RHEA-COMP:10172"/>
        <dbReference type="Rhea" id="RHEA-COMP:10174"/>
        <dbReference type="ChEBI" id="CHEBI:15378"/>
        <dbReference type="ChEBI" id="CHEBI:16692"/>
        <dbReference type="ChEBI" id="CHEBI:28938"/>
        <dbReference type="ChEBI" id="CHEBI:30616"/>
        <dbReference type="ChEBI" id="CHEBI:33019"/>
        <dbReference type="ChEBI" id="CHEBI:82696"/>
        <dbReference type="ChEBI" id="CHEBI:456215"/>
        <dbReference type="EC" id="6.3.1.14"/>
    </reaction>
</comment>
<keyword evidence="4" id="KW-0436">Ligase</keyword>
<evidence type="ECO:0000256" key="10">
    <source>
        <dbReference type="SAM" id="MobiDB-lite"/>
    </source>
</evidence>
<dbReference type="Pfam" id="PF01042">
    <property type="entry name" value="Ribonuc_L-PSP"/>
    <property type="match status" value="2"/>
</dbReference>
<dbReference type="Gene3D" id="3.30.1330.40">
    <property type="entry name" value="RutC-like"/>
    <property type="match status" value="2"/>
</dbReference>
<organism evidence="12 13">
    <name type="scientific">Dissophora globulifera</name>
    <dbReference type="NCBI Taxonomy" id="979702"/>
    <lineage>
        <taxon>Eukaryota</taxon>
        <taxon>Fungi</taxon>
        <taxon>Fungi incertae sedis</taxon>
        <taxon>Mucoromycota</taxon>
        <taxon>Mortierellomycotina</taxon>
        <taxon>Mortierellomycetes</taxon>
        <taxon>Mortierellales</taxon>
        <taxon>Mortierellaceae</taxon>
        <taxon>Dissophora</taxon>
    </lineage>
</organism>
<dbReference type="PANTHER" id="PTHR12196">
    <property type="entry name" value="DOMAIN OF UNKNOWN FUNCTION 71 DUF71 -CONTAINING PROTEIN"/>
    <property type="match status" value="1"/>
</dbReference>
<dbReference type="InterPro" id="IPR014729">
    <property type="entry name" value="Rossmann-like_a/b/a_fold"/>
</dbReference>
<accession>A0A9P6RCM2</accession>
<dbReference type="FunFam" id="3.40.50.620:FF:000145">
    <property type="entry name" value="ATP-binding domain containing protein"/>
    <property type="match status" value="1"/>
</dbReference>
<dbReference type="InterPro" id="IPR006175">
    <property type="entry name" value="YjgF/YER057c/UK114"/>
</dbReference>
<proteinExistence type="predicted"/>
<evidence type="ECO:0000259" key="11">
    <source>
        <dbReference type="Pfam" id="PF01902"/>
    </source>
</evidence>
<sequence length="827" mass="91432">MKILGLISGGKDSFYNLMQCVAHGHEVIALGNLHPAPQDKKDELDSYMYQTVGHDVIHLYKDCLGVPLYRQEIRGTPIEQRSDYVVTPMDETEDLFELLSKAKAEHPDLQAVSVGAILSNYQRIRVEHVCGRLGLMALAFLWQRNQEELLNEMAQAGVNAILVKIAAIGLKQKHLGQTIGDMYPYLVQMNQQYDLHICGEGGEYETITLDCPLFKRRIVVDESEVVIHSDDHFAQVAYLRFKKLHLEDKSEDEIDPNWMSEVNLDPLWDADSIMIPIEKTVRSKQRSSWVGVKADTIIPHEVETAHRRASGEGDNSLNSDHGSSYRSKFSTHKSDIICAIGGTNAFMIPNRKHLSIAEETTMCLQNVQAKLERIGLTWAEVVFMQVFVSDMGTFGVVNGAYKAFFGINPPPRACVGANLPNSIRIQVNCMAIRKTAVNPTPRKTLHIQGISYWAPANIGPYSQATEQAYHGLIAGQIGMIPSSLDIPVPSSLAKETAWSLRNLLQIATVQKLDLAKRTALCIVYVRHYKDFAPVTAAWEHIASKESPAPVLAICVPSLPKGGHVEWQVMMHQGKVYADKTSAVPTSQKIDAEADEDGYETDDDNMQTLEKRELHPTTLLLEHEQPITLAAPETQWRTRTQSWFLSPVLMALSVVHLPETSALATRLSSLSLVDEAAQNGTCDRTEGTGANTVLTNTMLRDMMAMMVNAMDRVLESHMSPAVGPGVEDGWENVVAVTLYYHDTLVQDQAYLGSTFEELLSKFASLSLLAHKDRTGETAADEEEESTMAIVRNIAVTLVPVQAIAGRGVLALTLHAVGKMPTIPGLLLA</sequence>
<evidence type="ECO:0000256" key="2">
    <source>
        <dbReference type="ARBA" id="ARBA00012089"/>
    </source>
</evidence>
<dbReference type="PANTHER" id="PTHR12196:SF2">
    <property type="entry name" value="DIPHTHINE--AMMONIA LIGASE"/>
    <property type="match status" value="1"/>
</dbReference>
<evidence type="ECO:0000256" key="8">
    <source>
        <dbReference type="ARBA" id="ARBA00031552"/>
    </source>
</evidence>
<keyword evidence="6" id="KW-0067">ATP-binding</keyword>
<protein>
    <recommendedName>
        <fullName evidence="3">Diphthine--ammonia ligase</fullName>
        <ecNumber evidence="2">6.3.1.14</ecNumber>
    </recommendedName>
    <alternativeName>
        <fullName evidence="7">Diphthamide synthase</fullName>
    </alternativeName>
    <alternativeName>
        <fullName evidence="8">Diphthamide synthetase</fullName>
    </alternativeName>
</protein>
<dbReference type="InterPro" id="IPR030662">
    <property type="entry name" value="DPH6/MJ0570"/>
</dbReference>
<dbReference type="Gene3D" id="3.40.50.620">
    <property type="entry name" value="HUPs"/>
    <property type="match status" value="1"/>
</dbReference>
<evidence type="ECO:0000256" key="7">
    <source>
        <dbReference type="ARBA" id="ARBA00029814"/>
    </source>
</evidence>
<dbReference type="AlphaFoldDB" id="A0A9P6RCM2"/>
<dbReference type="EMBL" id="JAAAIP010000435">
    <property type="protein sequence ID" value="KAG0317226.1"/>
    <property type="molecule type" value="Genomic_DNA"/>
</dbReference>
<dbReference type="CDD" id="cd01994">
    <property type="entry name" value="AANH_PF0828-like"/>
    <property type="match status" value="1"/>
</dbReference>
<dbReference type="SUPFAM" id="SSF52402">
    <property type="entry name" value="Adenine nucleotide alpha hydrolases-like"/>
    <property type="match status" value="1"/>
</dbReference>
<dbReference type="Pfam" id="PF01902">
    <property type="entry name" value="Diphthami_syn_2"/>
    <property type="match status" value="1"/>
</dbReference>
<evidence type="ECO:0000313" key="12">
    <source>
        <dbReference type="EMBL" id="KAG0317226.1"/>
    </source>
</evidence>
<keyword evidence="13" id="KW-1185">Reference proteome</keyword>
<dbReference type="OrthoDB" id="686384at2759"/>
<feature type="domain" description="Diphthamide synthase" evidence="11">
    <location>
        <begin position="1"/>
        <end position="237"/>
    </location>
</feature>
<dbReference type="NCBIfam" id="TIGR00290">
    <property type="entry name" value="MJ0570_dom"/>
    <property type="match status" value="1"/>
</dbReference>
<dbReference type="Gene3D" id="3.90.1490.10">
    <property type="entry name" value="putative n-type atp pyrophosphatase, domain 2"/>
    <property type="match status" value="1"/>
</dbReference>
<evidence type="ECO:0000256" key="9">
    <source>
        <dbReference type="ARBA" id="ARBA00048108"/>
    </source>
</evidence>
<dbReference type="SUPFAM" id="SSF55298">
    <property type="entry name" value="YjgF-like"/>
    <property type="match status" value="2"/>
</dbReference>
<dbReference type="GO" id="GO:0017183">
    <property type="term" value="P:protein histidyl modification to diphthamide"/>
    <property type="evidence" value="ECO:0007669"/>
    <property type="project" value="TreeGrafter"/>
</dbReference>
<dbReference type="CDD" id="cd00448">
    <property type="entry name" value="YjgF_YER057c_UK114_family"/>
    <property type="match status" value="1"/>
</dbReference>
<dbReference type="FunFam" id="3.90.1490.10:FF:000001">
    <property type="entry name" value="Diphthine--ammonia ligase"/>
    <property type="match status" value="1"/>
</dbReference>
<dbReference type="InterPro" id="IPR035959">
    <property type="entry name" value="RutC-like_sf"/>
</dbReference>
<reference evidence="12" key="1">
    <citation type="journal article" date="2020" name="Fungal Divers.">
        <title>Resolving the Mortierellaceae phylogeny through synthesis of multi-gene phylogenetics and phylogenomics.</title>
        <authorList>
            <person name="Vandepol N."/>
            <person name="Liber J."/>
            <person name="Desiro A."/>
            <person name="Na H."/>
            <person name="Kennedy M."/>
            <person name="Barry K."/>
            <person name="Grigoriev I.V."/>
            <person name="Miller A.N."/>
            <person name="O'Donnell K."/>
            <person name="Stajich J.E."/>
            <person name="Bonito G."/>
        </authorList>
    </citation>
    <scope>NUCLEOTIDE SEQUENCE</scope>
    <source>
        <strain evidence="12">REB-010B</strain>
    </source>
</reference>
<evidence type="ECO:0000256" key="4">
    <source>
        <dbReference type="ARBA" id="ARBA00022598"/>
    </source>
</evidence>
<evidence type="ECO:0000256" key="6">
    <source>
        <dbReference type="ARBA" id="ARBA00022840"/>
    </source>
</evidence>
<dbReference type="GO" id="GO:0005524">
    <property type="term" value="F:ATP binding"/>
    <property type="evidence" value="ECO:0007669"/>
    <property type="project" value="UniProtKB-KW"/>
</dbReference>
<dbReference type="EC" id="6.3.1.14" evidence="2"/>
<feature type="region of interest" description="Disordered" evidence="10">
    <location>
        <begin position="307"/>
        <end position="326"/>
    </location>
</feature>
<evidence type="ECO:0000256" key="3">
    <source>
        <dbReference type="ARBA" id="ARBA00018426"/>
    </source>
</evidence>
<dbReference type="GO" id="GO:0017178">
    <property type="term" value="F:diphthine-ammonia ligase activity"/>
    <property type="evidence" value="ECO:0007669"/>
    <property type="project" value="UniProtKB-EC"/>
</dbReference>